<gene>
    <name evidence="3" type="primary">Ervv2_1</name>
    <name evidence="3" type="ORF">CALBOR_R15504</name>
</gene>
<evidence type="ECO:0000256" key="1">
    <source>
        <dbReference type="ARBA" id="ARBA00023157"/>
    </source>
</evidence>
<feature type="transmembrane region" description="Helical" evidence="2">
    <location>
        <begin position="70"/>
        <end position="88"/>
    </location>
</feature>
<feature type="non-terminal residue" evidence="3">
    <location>
        <position position="1"/>
    </location>
</feature>
<feature type="non-terminal residue" evidence="3">
    <location>
        <position position="123"/>
    </location>
</feature>
<dbReference type="EMBL" id="VZUG01042347">
    <property type="protein sequence ID" value="NXV98074.1"/>
    <property type="molecule type" value="Genomic_DNA"/>
</dbReference>
<keyword evidence="2" id="KW-0472">Membrane</keyword>
<dbReference type="InterPro" id="IPR018154">
    <property type="entry name" value="TLV/ENV_coat_polyprotein"/>
</dbReference>
<sequence length="123" mass="14839">ANQGVMCAVINRGCCSYVDLSKRIETDIKQIWQQSKLLHQVSQDNTSWVFSELWEKLTSWLPDLTWLKRLFIFVLMFIILGLLVYCMLQCFMWMYKQTGNSYEEWKKHKLRQRIENGKYFART</sequence>
<dbReference type="AlphaFoldDB" id="A0A7L3YA65"/>
<reference evidence="3 4" key="1">
    <citation type="submission" date="2019-09" db="EMBL/GenBank/DDBJ databases">
        <title>Bird 10,000 Genomes (B10K) Project - Family phase.</title>
        <authorList>
            <person name="Zhang G."/>
        </authorList>
    </citation>
    <scope>NUCLEOTIDE SEQUENCE [LARGE SCALE GENOMIC DNA]</scope>
    <source>
        <strain evidence="3">OUT-0025</strain>
        <tissue evidence="3">Blood</tissue>
    </source>
</reference>
<dbReference type="Gene3D" id="1.10.287.210">
    <property type="match status" value="1"/>
</dbReference>
<keyword evidence="2" id="KW-0812">Transmembrane</keyword>
<comment type="caution">
    <text evidence="3">The sequence shown here is derived from an EMBL/GenBank/DDBJ whole genome shotgun (WGS) entry which is preliminary data.</text>
</comment>
<name>A0A7L3YA65_9AVES</name>
<dbReference type="PANTHER" id="PTHR10424">
    <property type="entry name" value="VIRAL ENVELOPE PROTEIN"/>
    <property type="match status" value="1"/>
</dbReference>
<organism evidence="3 4">
    <name type="scientific">Calonectris borealis</name>
    <name type="common">Cory's shearwater</name>
    <dbReference type="NCBI Taxonomy" id="1323832"/>
    <lineage>
        <taxon>Eukaryota</taxon>
        <taxon>Metazoa</taxon>
        <taxon>Chordata</taxon>
        <taxon>Craniata</taxon>
        <taxon>Vertebrata</taxon>
        <taxon>Euteleostomi</taxon>
        <taxon>Archelosauria</taxon>
        <taxon>Archosauria</taxon>
        <taxon>Dinosauria</taxon>
        <taxon>Saurischia</taxon>
        <taxon>Theropoda</taxon>
        <taxon>Coelurosauria</taxon>
        <taxon>Aves</taxon>
        <taxon>Neognathae</taxon>
        <taxon>Neoaves</taxon>
        <taxon>Aequornithes</taxon>
        <taxon>Procellariiformes</taxon>
        <taxon>Procellariidae</taxon>
        <taxon>Calonectris</taxon>
    </lineage>
</organism>
<keyword evidence="2" id="KW-1133">Transmembrane helix</keyword>
<accession>A0A7L3YA65</accession>
<keyword evidence="1" id="KW-1015">Disulfide bond</keyword>
<proteinExistence type="predicted"/>
<dbReference type="Proteomes" id="UP000535403">
    <property type="component" value="Unassembled WGS sequence"/>
</dbReference>
<evidence type="ECO:0000256" key="2">
    <source>
        <dbReference type="SAM" id="Phobius"/>
    </source>
</evidence>
<keyword evidence="4" id="KW-1185">Reference proteome</keyword>
<evidence type="ECO:0000313" key="3">
    <source>
        <dbReference type="EMBL" id="NXV98074.1"/>
    </source>
</evidence>
<dbReference type="PANTHER" id="PTHR10424:SF73">
    <property type="entry name" value="ENDOGENOUS RETROVIRUS GROUP FC1 ENV POLYPROTEIN-RELATED"/>
    <property type="match status" value="1"/>
</dbReference>
<evidence type="ECO:0000313" key="4">
    <source>
        <dbReference type="Proteomes" id="UP000535403"/>
    </source>
</evidence>
<protein>
    <submittedName>
        <fullName evidence="3">ERVV2 protein</fullName>
    </submittedName>
</protein>